<dbReference type="PANTHER" id="PTHR21294">
    <property type="entry name" value="ELECTRON TRANSFER FLAVOPROTEIN BETA-SUBUNIT"/>
    <property type="match status" value="1"/>
</dbReference>
<dbReference type="InterPro" id="IPR014730">
    <property type="entry name" value="ETF_a/b_N"/>
</dbReference>
<keyword evidence="4" id="KW-1185">Reference proteome</keyword>
<dbReference type="InParanoid" id="A0LPK5"/>
<reference evidence="3 4" key="1">
    <citation type="submission" date="2006-10" db="EMBL/GenBank/DDBJ databases">
        <title>Complete sequence of Syntrophobacter fumaroxidans MPOB.</title>
        <authorList>
            <consortium name="US DOE Joint Genome Institute"/>
            <person name="Copeland A."/>
            <person name="Lucas S."/>
            <person name="Lapidus A."/>
            <person name="Barry K."/>
            <person name="Detter J.C."/>
            <person name="Glavina del Rio T."/>
            <person name="Hammon N."/>
            <person name="Israni S."/>
            <person name="Pitluck S."/>
            <person name="Goltsman E.G."/>
            <person name="Martinez M."/>
            <person name="Schmutz J."/>
            <person name="Larimer F."/>
            <person name="Land M."/>
            <person name="Hauser L."/>
            <person name="Kyrpides N."/>
            <person name="Kim E."/>
            <person name="Boone D.R."/>
            <person name="Brockman F."/>
            <person name="Culley D."/>
            <person name="Ferry J."/>
            <person name="Gunsalus R."/>
            <person name="McInerney M.J."/>
            <person name="Morrison M."/>
            <person name="Plugge C."/>
            <person name="Rohlin L."/>
            <person name="Scholten J."/>
            <person name="Sieber J."/>
            <person name="Stams A.J.M."/>
            <person name="Worm P."/>
            <person name="Henstra A.M."/>
            <person name="Richardson P."/>
        </authorList>
    </citation>
    <scope>NUCLEOTIDE SEQUENCE [LARGE SCALE GENOMIC DNA]</scope>
    <source>
        <strain evidence="4">DSM 10017 / MPOB</strain>
    </source>
</reference>
<sequence length="265" mass="29301">MNRIIVCIKPVPDPKHWHKVSMDPVTMTLKREAIPNVMNPLDKHALEAALRIRETRGGEVVLLSMAPPFAERILKEGLAMGADRAVLISDRVFAGSDSLATSRILAAGCRRIGEYDLVLLGNFSIDGSTAQVCSQLAEFLDLPNVMHVGELDWDARGNMIVTQRIENGRVKLLAAPPIVLSVRRELNKPRYVSFAGILAAEKKDIQVLSNEDLRLEPATVGFAGSPTKMAGLEVRRSERARARIEGTLEEMVQQLADRIFHYCVV</sequence>
<accession>A0LPK5</accession>
<dbReference type="InterPro" id="IPR033948">
    <property type="entry name" value="ETF_beta_N"/>
</dbReference>
<keyword evidence="1" id="KW-0813">Transport</keyword>
<dbReference type="eggNOG" id="COG2086">
    <property type="taxonomic scope" value="Bacteria"/>
</dbReference>
<dbReference type="Pfam" id="PF01012">
    <property type="entry name" value="ETF"/>
    <property type="match status" value="1"/>
</dbReference>
<dbReference type="InterPro" id="IPR014729">
    <property type="entry name" value="Rossmann-like_a/b/a_fold"/>
</dbReference>
<evidence type="ECO:0000313" key="3">
    <source>
        <dbReference type="EMBL" id="ABK19357.1"/>
    </source>
</evidence>
<dbReference type="HOGENOM" id="CLU_060196_2_1_7"/>
<evidence type="ECO:0000256" key="1">
    <source>
        <dbReference type="ARBA" id="ARBA00022982"/>
    </source>
</evidence>
<dbReference type="RefSeq" id="WP_011700482.1">
    <property type="nucleotide sequence ID" value="NC_008554.1"/>
</dbReference>
<dbReference type="GO" id="GO:0009055">
    <property type="term" value="F:electron transfer activity"/>
    <property type="evidence" value="ECO:0007669"/>
    <property type="project" value="InterPro"/>
</dbReference>
<keyword evidence="1" id="KW-0249">Electron transport</keyword>
<dbReference type="Proteomes" id="UP000001784">
    <property type="component" value="Chromosome"/>
</dbReference>
<dbReference type="OrthoDB" id="9804960at2"/>
<protein>
    <submittedName>
        <fullName evidence="3">Electron transfer flavoprotein beta-subunit</fullName>
    </submittedName>
</protein>
<dbReference type="InterPro" id="IPR012255">
    <property type="entry name" value="ETF_b"/>
</dbReference>
<dbReference type="Gene3D" id="3.40.50.620">
    <property type="entry name" value="HUPs"/>
    <property type="match status" value="1"/>
</dbReference>
<dbReference type="PANTHER" id="PTHR21294:SF17">
    <property type="entry name" value="PROTEIN FIXA"/>
    <property type="match status" value="1"/>
</dbReference>
<dbReference type="EMBL" id="CP000478">
    <property type="protein sequence ID" value="ABK19357.1"/>
    <property type="molecule type" value="Genomic_DNA"/>
</dbReference>
<name>A0LPK5_SYNFM</name>
<organism evidence="3 4">
    <name type="scientific">Syntrophobacter fumaroxidans (strain DSM 10017 / MPOB)</name>
    <dbReference type="NCBI Taxonomy" id="335543"/>
    <lineage>
        <taxon>Bacteria</taxon>
        <taxon>Pseudomonadati</taxon>
        <taxon>Thermodesulfobacteriota</taxon>
        <taxon>Syntrophobacteria</taxon>
        <taxon>Syntrophobacterales</taxon>
        <taxon>Syntrophobacteraceae</taxon>
        <taxon>Syntrophobacter</taxon>
    </lineage>
</organism>
<evidence type="ECO:0000259" key="2">
    <source>
        <dbReference type="SMART" id="SM00893"/>
    </source>
</evidence>
<feature type="domain" description="Electron transfer flavoprotein alpha/beta-subunit N-terminal" evidence="2">
    <location>
        <begin position="26"/>
        <end position="217"/>
    </location>
</feature>
<gene>
    <name evidence="3" type="ordered locus">Sfum_3687</name>
</gene>
<dbReference type="AlphaFoldDB" id="A0LPK5"/>
<dbReference type="STRING" id="335543.Sfum_3687"/>
<evidence type="ECO:0000313" key="4">
    <source>
        <dbReference type="Proteomes" id="UP000001784"/>
    </source>
</evidence>
<dbReference type="SMART" id="SM00893">
    <property type="entry name" value="ETF"/>
    <property type="match status" value="1"/>
</dbReference>
<proteinExistence type="predicted"/>
<dbReference type="KEGG" id="sfu:Sfum_3687"/>
<dbReference type="SUPFAM" id="SSF52402">
    <property type="entry name" value="Adenine nucleotide alpha hydrolases-like"/>
    <property type="match status" value="1"/>
</dbReference>
<dbReference type="PIRSF" id="PIRSF000090">
    <property type="entry name" value="Beta-ETF"/>
    <property type="match status" value="1"/>
</dbReference>
<dbReference type="CDD" id="cd01714">
    <property type="entry name" value="ETF_beta"/>
    <property type="match status" value="1"/>
</dbReference>